<organism evidence="2">
    <name type="scientific">Thermofilum pendens</name>
    <dbReference type="NCBI Taxonomy" id="2269"/>
    <lineage>
        <taxon>Archaea</taxon>
        <taxon>Thermoproteota</taxon>
        <taxon>Thermoprotei</taxon>
        <taxon>Thermofilales</taxon>
        <taxon>Thermofilaceae</taxon>
        <taxon>Thermofilum</taxon>
    </lineage>
</organism>
<keyword evidence="1" id="KW-0812">Transmembrane</keyword>
<feature type="transmembrane region" description="Helical" evidence="1">
    <location>
        <begin position="102"/>
        <end position="125"/>
    </location>
</feature>
<name>A0A7C3WT14_THEPE</name>
<keyword evidence="1" id="KW-0472">Membrane</keyword>
<gene>
    <name evidence="2" type="ORF">ENV88_02670</name>
</gene>
<accession>A0A7C3WT14</accession>
<keyword evidence="1" id="KW-1133">Transmembrane helix</keyword>
<evidence type="ECO:0000313" key="2">
    <source>
        <dbReference type="EMBL" id="HGB24944.1"/>
    </source>
</evidence>
<evidence type="ECO:0000256" key="1">
    <source>
        <dbReference type="SAM" id="Phobius"/>
    </source>
</evidence>
<dbReference type="EMBL" id="DTIB01000065">
    <property type="protein sequence ID" value="HGB24944.1"/>
    <property type="molecule type" value="Genomic_DNA"/>
</dbReference>
<protein>
    <submittedName>
        <fullName evidence="2">Uncharacterized protein</fullName>
    </submittedName>
</protein>
<feature type="transmembrane region" description="Helical" evidence="1">
    <location>
        <begin position="6"/>
        <end position="31"/>
    </location>
</feature>
<sequence>MLGSLFSASFLLNTAGSSGDLVLLLLAASAGPKVRVLDEGDSVKIFGARPKLWAVLLLEGVYAFTVATLTLLFALFTAASILRQSLIAAGVTLARYTPTDSGFQISVETGALAVALLASLAFVAVKGRENASRIVAALEAGCARSS</sequence>
<reference evidence="2" key="1">
    <citation type="journal article" date="2020" name="mSystems">
        <title>Genome- and Community-Level Interaction Insights into Carbon Utilization and Element Cycling Functions of Hydrothermarchaeota in Hydrothermal Sediment.</title>
        <authorList>
            <person name="Zhou Z."/>
            <person name="Liu Y."/>
            <person name="Xu W."/>
            <person name="Pan J."/>
            <person name="Luo Z.H."/>
            <person name="Li M."/>
        </authorList>
    </citation>
    <scope>NUCLEOTIDE SEQUENCE [LARGE SCALE GENOMIC DNA]</scope>
    <source>
        <strain evidence="2">SpSt-8</strain>
    </source>
</reference>
<feature type="transmembrane region" description="Helical" evidence="1">
    <location>
        <begin position="52"/>
        <end position="82"/>
    </location>
</feature>
<comment type="caution">
    <text evidence="2">The sequence shown here is derived from an EMBL/GenBank/DDBJ whole genome shotgun (WGS) entry which is preliminary data.</text>
</comment>
<dbReference type="AlphaFoldDB" id="A0A7C3WT14"/>
<proteinExistence type="predicted"/>